<evidence type="ECO:0000256" key="1">
    <source>
        <dbReference type="SAM" id="MobiDB-lite"/>
    </source>
</evidence>
<accession>A0A6J5KLB9</accession>
<dbReference type="EMBL" id="LR796167">
    <property type="protein sequence ID" value="CAB4123064.1"/>
    <property type="molecule type" value="Genomic_DNA"/>
</dbReference>
<organism evidence="2">
    <name type="scientific">uncultured Caudovirales phage</name>
    <dbReference type="NCBI Taxonomy" id="2100421"/>
    <lineage>
        <taxon>Viruses</taxon>
        <taxon>Duplodnaviria</taxon>
        <taxon>Heunggongvirae</taxon>
        <taxon>Uroviricota</taxon>
        <taxon>Caudoviricetes</taxon>
        <taxon>Peduoviridae</taxon>
        <taxon>Maltschvirus</taxon>
        <taxon>Maltschvirus maltsch</taxon>
    </lineage>
</organism>
<evidence type="ECO:0000313" key="2">
    <source>
        <dbReference type="EMBL" id="CAB4123064.1"/>
    </source>
</evidence>
<reference evidence="2" key="1">
    <citation type="submission" date="2020-04" db="EMBL/GenBank/DDBJ databases">
        <authorList>
            <person name="Chiriac C."/>
            <person name="Salcher M."/>
            <person name="Ghai R."/>
            <person name="Kavagutti S V."/>
        </authorList>
    </citation>
    <scope>NUCLEOTIDE SEQUENCE</scope>
</reference>
<feature type="region of interest" description="Disordered" evidence="1">
    <location>
        <begin position="152"/>
        <end position="204"/>
    </location>
</feature>
<feature type="compositionally biased region" description="Low complexity" evidence="1">
    <location>
        <begin position="160"/>
        <end position="191"/>
    </location>
</feature>
<name>A0A6J5KLB9_9CAUD</name>
<proteinExistence type="predicted"/>
<protein>
    <submittedName>
        <fullName evidence="2">Uncharacterized protein</fullName>
    </submittedName>
</protein>
<sequence length="264" mass="28259">MRVYIDTLSLQEQLANEAMPVGLGQRLKTGLQQLNPFSREKRAQAGGQAVAQKSTNQWYAHLVSVMGSQGVAWNELTWKQVANYLRKSKLAITPAELVRIAAKLQSGPMSSSLSSVPFTATPINMDVKTAQKIVQMIMQLAISTYLSRGNLGDDGGGGPLDDASSDATPSTTPTTSPTQTSGSQGPSTLSTNSKIPVGSTINRPEGQFVKTATGWVSKASGRTVISGKAKSLDAQMMSVLQRRGLSESRKPVHVRFVRSARKKV</sequence>
<gene>
    <name evidence="2" type="ORF">UFOVP29_223</name>
</gene>